<dbReference type="OrthoDB" id="3358048at2759"/>
<proteinExistence type="predicted"/>
<protein>
    <submittedName>
        <fullName evidence="3">Uncharacterized protein</fullName>
    </submittedName>
</protein>
<dbReference type="Proteomes" id="UP000799428">
    <property type="component" value="Unassembled WGS sequence"/>
</dbReference>
<keyword evidence="2" id="KW-0472">Membrane</keyword>
<evidence type="ECO:0000313" key="3">
    <source>
        <dbReference type="EMBL" id="KAF2704795.1"/>
    </source>
</evidence>
<accession>A0A6G1JX13</accession>
<reference evidence="3" key="1">
    <citation type="journal article" date="2020" name="Stud. Mycol.">
        <title>101 Dothideomycetes genomes: a test case for predicting lifestyles and emergence of pathogens.</title>
        <authorList>
            <person name="Haridas S."/>
            <person name="Albert R."/>
            <person name="Binder M."/>
            <person name="Bloem J."/>
            <person name="Labutti K."/>
            <person name="Salamov A."/>
            <person name="Andreopoulos B."/>
            <person name="Baker S."/>
            <person name="Barry K."/>
            <person name="Bills G."/>
            <person name="Bluhm B."/>
            <person name="Cannon C."/>
            <person name="Castanera R."/>
            <person name="Culley D."/>
            <person name="Daum C."/>
            <person name="Ezra D."/>
            <person name="Gonzalez J."/>
            <person name="Henrissat B."/>
            <person name="Kuo A."/>
            <person name="Liang C."/>
            <person name="Lipzen A."/>
            <person name="Lutzoni F."/>
            <person name="Magnuson J."/>
            <person name="Mondo S."/>
            <person name="Nolan M."/>
            <person name="Ohm R."/>
            <person name="Pangilinan J."/>
            <person name="Park H.-J."/>
            <person name="Ramirez L."/>
            <person name="Alfaro M."/>
            <person name="Sun H."/>
            <person name="Tritt A."/>
            <person name="Yoshinaga Y."/>
            <person name="Zwiers L.-H."/>
            <person name="Turgeon B."/>
            <person name="Goodwin S."/>
            <person name="Spatafora J."/>
            <person name="Crous P."/>
            <person name="Grigoriev I."/>
        </authorList>
    </citation>
    <scope>NUCLEOTIDE SEQUENCE</scope>
    <source>
        <strain evidence="3">CBS 279.74</strain>
    </source>
</reference>
<sequence>MASTRLRRTFNYPAESEDEDAIEEGMDSKDQETLLTKLSTRDTSSTRLYTRLLLAFPLLPALLYIPRLFSIATVLPSLLAIASLLATAYTLYYLPLPPVRIRVTSMSDAPKTATSKDKPKRRSIARSATGFSSTPVRHETPDVPYISDEASGLLKTWIVPVNAVLCVAFAGWEVWQSRAWSEGFMVGGGSLPGIVMGVIMWARRELRVVDLGELERLRYRAKGT</sequence>
<evidence type="ECO:0000313" key="4">
    <source>
        <dbReference type="Proteomes" id="UP000799428"/>
    </source>
</evidence>
<keyword evidence="2" id="KW-1133">Transmembrane helix</keyword>
<dbReference type="EMBL" id="MU005781">
    <property type="protein sequence ID" value="KAF2704795.1"/>
    <property type="molecule type" value="Genomic_DNA"/>
</dbReference>
<feature type="transmembrane region" description="Helical" evidence="2">
    <location>
        <begin position="153"/>
        <end position="172"/>
    </location>
</feature>
<evidence type="ECO:0000256" key="2">
    <source>
        <dbReference type="SAM" id="Phobius"/>
    </source>
</evidence>
<feature type="transmembrane region" description="Helical" evidence="2">
    <location>
        <begin position="184"/>
        <end position="202"/>
    </location>
</feature>
<keyword evidence="2" id="KW-0812">Transmembrane</keyword>
<feature type="transmembrane region" description="Helical" evidence="2">
    <location>
        <begin position="71"/>
        <end position="94"/>
    </location>
</feature>
<name>A0A6G1JX13_9PLEO</name>
<dbReference type="AlphaFoldDB" id="A0A6G1JX13"/>
<gene>
    <name evidence="3" type="ORF">K504DRAFT_461048</name>
</gene>
<feature type="transmembrane region" description="Helical" evidence="2">
    <location>
        <begin position="48"/>
        <end position="65"/>
    </location>
</feature>
<feature type="region of interest" description="Disordered" evidence="1">
    <location>
        <begin position="107"/>
        <end position="136"/>
    </location>
</feature>
<evidence type="ECO:0000256" key="1">
    <source>
        <dbReference type="SAM" id="MobiDB-lite"/>
    </source>
</evidence>
<keyword evidence="4" id="KW-1185">Reference proteome</keyword>
<organism evidence="3 4">
    <name type="scientific">Pleomassaria siparia CBS 279.74</name>
    <dbReference type="NCBI Taxonomy" id="1314801"/>
    <lineage>
        <taxon>Eukaryota</taxon>
        <taxon>Fungi</taxon>
        <taxon>Dikarya</taxon>
        <taxon>Ascomycota</taxon>
        <taxon>Pezizomycotina</taxon>
        <taxon>Dothideomycetes</taxon>
        <taxon>Pleosporomycetidae</taxon>
        <taxon>Pleosporales</taxon>
        <taxon>Pleomassariaceae</taxon>
        <taxon>Pleomassaria</taxon>
    </lineage>
</organism>